<keyword evidence="5" id="KW-1185">Reference proteome</keyword>
<keyword evidence="4" id="KW-0675">Receptor</keyword>
<gene>
    <name evidence="4" type="ORF">FCM35_KLT03134</name>
</gene>
<evidence type="ECO:0000256" key="1">
    <source>
        <dbReference type="SAM" id="Coils"/>
    </source>
</evidence>
<feature type="compositionally biased region" description="Gly residues" evidence="2">
    <location>
        <begin position="236"/>
        <end position="256"/>
    </location>
</feature>
<dbReference type="Gene3D" id="1.20.58.1880">
    <property type="match status" value="1"/>
</dbReference>
<proteinExistence type="predicted"/>
<feature type="compositionally biased region" description="Basic and acidic residues" evidence="2">
    <location>
        <begin position="12"/>
        <end position="21"/>
    </location>
</feature>
<dbReference type="Pfam" id="PF00249">
    <property type="entry name" value="Myb_DNA-binding"/>
    <property type="match status" value="2"/>
</dbReference>
<feature type="region of interest" description="Disordered" evidence="2">
    <location>
        <begin position="222"/>
        <end position="256"/>
    </location>
</feature>
<feature type="compositionally biased region" description="Basic and acidic residues" evidence="2">
    <location>
        <begin position="82"/>
        <end position="96"/>
    </location>
</feature>
<dbReference type="CDD" id="cd00167">
    <property type="entry name" value="SANT"/>
    <property type="match status" value="1"/>
</dbReference>
<keyword evidence="1" id="KW-0175">Coiled coil</keyword>
<dbReference type="PANTHER" id="PTHR47340">
    <property type="entry name" value="DUPLICATED HOMEODOMAIN-LIKE SUPERFAMILY PROTEIN"/>
    <property type="match status" value="1"/>
</dbReference>
<comment type="caution">
    <text evidence="4">The sequence shown here is derived from an EMBL/GenBank/DDBJ whole genome shotgun (WGS) entry which is preliminary data.</text>
</comment>
<dbReference type="Proteomes" id="UP000623129">
    <property type="component" value="Unassembled WGS sequence"/>
</dbReference>
<feature type="compositionally biased region" description="Polar residues" evidence="2">
    <location>
        <begin position="811"/>
        <end position="831"/>
    </location>
</feature>
<feature type="region of interest" description="Disordered" evidence="2">
    <location>
        <begin position="778"/>
        <end position="833"/>
    </location>
</feature>
<dbReference type="PANTHER" id="PTHR47340:SF1">
    <property type="entry name" value="DUPLICATED HOMEODOMAIN-LIKE SUPERFAMILY PROTEIN"/>
    <property type="match status" value="1"/>
</dbReference>
<dbReference type="InterPro" id="IPR009057">
    <property type="entry name" value="Homeodomain-like_sf"/>
</dbReference>
<organism evidence="4 5">
    <name type="scientific">Carex littledalei</name>
    <dbReference type="NCBI Taxonomy" id="544730"/>
    <lineage>
        <taxon>Eukaryota</taxon>
        <taxon>Viridiplantae</taxon>
        <taxon>Streptophyta</taxon>
        <taxon>Embryophyta</taxon>
        <taxon>Tracheophyta</taxon>
        <taxon>Spermatophyta</taxon>
        <taxon>Magnoliopsida</taxon>
        <taxon>Liliopsida</taxon>
        <taxon>Poales</taxon>
        <taxon>Cyperaceae</taxon>
        <taxon>Cyperoideae</taxon>
        <taxon>Cariceae</taxon>
        <taxon>Carex</taxon>
        <taxon>Carex subgen. Euthyceras</taxon>
    </lineage>
</organism>
<name>A0A833R1F0_9POAL</name>
<feature type="compositionally biased region" description="Pro residues" evidence="2">
    <location>
        <begin position="1"/>
        <end position="11"/>
    </location>
</feature>
<dbReference type="InterPro" id="IPR001005">
    <property type="entry name" value="SANT/Myb"/>
</dbReference>
<protein>
    <submittedName>
        <fullName evidence="4">Nuclear receptor corepressor 2</fullName>
    </submittedName>
</protein>
<feature type="coiled-coil region" evidence="1">
    <location>
        <begin position="361"/>
        <end position="388"/>
    </location>
</feature>
<feature type="compositionally biased region" description="Polar residues" evidence="2">
    <location>
        <begin position="565"/>
        <end position="580"/>
    </location>
</feature>
<dbReference type="OrthoDB" id="10258692at2759"/>
<dbReference type="SUPFAM" id="SSF46689">
    <property type="entry name" value="Homeodomain-like"/>
    <property type="match status" value="2"/>
</dbReference>
<evidence type="ECO:0000256" key="2">
    <source>
        <dbReference type="SAM" id="MobiDB-lite"/>
    </source>
</evidence>
<feature type="region of interest" description="Disordered" evidence="2">
    <location>
        <begin position="1"/>
        <end position="150"/>
    </location>
</feature>
<dbReference type="Gene3D" id="1.10.10.60">
    <property type="entry name" value="Homeodomain-like"/>
    <property type="match status" value="1"/>
</dbReference>
<feature type="domain" description="SANT" evidence="3">
    <location>
        <begin position="661"/>
        <end position="712"/>
    </location>
</feature>
<dbReference type="PROSITE" id="PS51293">
    <property type="entry name" value="SANT"/>
    <property type="match status" value="2"/>
</dbReference>
<evidence type="ECO:0000313" key="5">
    <source>
        <dbReference type="Proteomes" id="UP000623129"/>
    </source>
</evidence>
<feature type="region of interest" description="Disordered" evidence="2">
    <location>
        <begin position="913"/>
        <end position="938"/>
    </location>
</feature>
<feature type="compositionally biased region" description="Basic and acidic residues" evidence="2">
    <location>
        <begin position="141"/>
        <end position="150"/>
    </location>
</feature>
<dbReference type="SMART" id="SM00717">
    <property type="entry name" value="SANT"/>
    <property type="match status" value="2"/>
</dbReference>
<feature type="region of interest" description="Disordered" evidence="2">
    <location>
        <begin position="956"/>
        <end position="980"/>
    </location>
</feature>
<feature type="region of interest" description="Disordered" evidence="2">
    <location>
        <begin position="565"/>
        <end position="599"/>
    </location>
</feature>
<reference evidence="4" key="1">
    <citation type="submission" date="2020-01" db="EMBL/GenBank/DDBJ databases">
        <title>Genome sequence of Kobresia littledalei, the first chromosome-level genome in the family Cyperaceae.</title>
        <authorList>
            <person name="Qu G."/>
        </authorList>
    </citation>
    <scope>NUCLEOTIDE SEQUENCE</scope>
    <source>
        <strain evidence="4">C.B.Clarke</strain>
        <tissue evidence="4">Leaf</tissue>
    </source>
</reference>
<feature type="compositionally biased region" description="Gly residues" evidence="2">
    <location>
        <begin position="22"/>
        <end position="32"/>
    </location>
</feature>
<evidence type="ECO:0000313" key="4">
    <source>
        <dbReference type="EMBL" id="KAF3331728.1"/>
    </source>
</evidence>
<feature type="compositionally biased region" description="Low complexity" evidence="2">
    <location>
        <begin position="126"/>
        <end position="140"/>
    </location>
</feature>
<evidence type="ECO:0000259" key="3">
    <source>
        <dbReference type="PROSITE" id="PS51293"/>
    </source>
</evidence>
<dbReference type="EMBL" id="SWLB01000012">
    <property type="protein sequence ID" value="KAF3331728.1"/>
    <property type="molecule type" value="Genomic_DNA"/>
</dbReference>
<feature type="domain" description="SANT" evidence="3">
    <location>
        <begin position="852"/>
        <end position="903"/>
    </location>
</feature>
<accession>A0A833R1F0</accession>
<dbReference type="InterPro" id="IPR017884">
    <property type="entry name" value="SANT_dom"/>
</dbReference>
<sequence length="1535" mass="165579">MRSEQPTPPPPWERKERKLERGGSGSRSGSGSGDALLGDSATTPRWRDLRFGGPVVRDSSRGPPSGYNRIYQEDSPSYSDRPYTEDERRYGRDNRNPFRRSPTLNAPLNCPTRPSYDTSIVTAARSLTVPVSTTSTTPPSSKDHTDSRDHSLVPLSWKPLKWACPSSSASLAKEETTLKVLVPPVKEAPVASPVTSPLVGDEIGALRKKARLGWGQGLAKYEKEKVQGSVDSSGTRSGGHGDAGSSGAVDVGGSGAGDAGIGGPLTAASCPSPVTPLSATSCPPAIPAEKRCTAMANTDGNTSHQNVAEPDTRPCSKDLPIKLDFSVNSVGSLSTLLANLLQPEDACTGDSTFMNKVSMLKVDISKELEKTESEIDSLELELMSLNSGTKPIKAHEAQAPFPTEEMSEPCSGATKDCNKLVTEELVGCLEKQEDMLVDLKIEDYEGQEIGMLSDEPSTSKDNDNNLALVETKGSNLIHSIVAANKDTAELAAHYIGITPNEVDVWESVKVACGRTDNLRIKKKLAVHKREMKFKEQVLALKFMALKRLWKEDVRLFNIKNNFTKSGKHASLSSIPPQCSSHKPRSSVRARLASPDDNSTFAPSTDVLEYSSKVLSSSQIKQYRSHQKMPSLIIDSKEKENSRFPTKNGLIEDPVFFQRDRSMINPWNPEEKEVFMEMLATFGKDFTKISSFLDHKTTADCVEFYYKNHKSESFAEVKKRLLMKKKESQLKLQQLAQSSTFLMATSRKWSQESNAAALDILGAVSVVAAYNQTTGTRGKQKVFSSKSRGNHSAVDRKESAAGNVPSGIGRAVSSSEAMSSCVTTSTDPTGKTSHVRAVGEEDACSEESSGGELVSADWTDEEKALFVQAYNTHGKDFLKISHRLGTRSRDQCKVFFCKAQKSLGLDFANHSEDNGDARGTLPGNGDNNGGRSDTDDGAAEIDSGICSTQSCSKAAGDMAMTSEAVAEPENENANDGTSEQEAVGDVVNSETYDCFPGKQETIGDGCTDLNEKPVLKEGKIGSEPVLNEIQNASLTCCDKESLPEIKEKINLEIMVEQSRTECAEASYVPALHTTGTCSTVQREDVSKRPIDMLNERVSSAHSSVLLHQTGTARSRRRASIDLGATSSVISFASDSGASESLLSKPAFGTGYLSQVPLKSLPVILKENNASNRSVHFGSGPSSSCPSGSICFSGNPHGLSQTTLNFEEHLNKPYHNAPATDNPLQQYMQKNNPSVNQSNQSSHVLKGYPLQMPNHKRVKNETDLFGHVKRNEFSQPNQFFGLNASNARYSQLIEILTAQKRDDKCEFSVRPASQPVCSTENDAPCRTGDVKLFGKILTQSSSEKVCTRPPSPKPKPKESSLGMQNGPIISVPNGHSFSKPLFSKPVGVSAGNHLGLDVVPVQSHGFWDGDSIQPGFPSLPESARMMAKYQDSLAGALPFYPGKDGSSSNVHVNLSNYQQPRMQQLASNGGRVDGFSMTVPKRSGVEVVQQFAPSMVGPGAGLIRAGGVVSDPVVALRMHYASNATVCSTSSNGSGME</sequence>
<feature type="region of interest" description="Disordered" evidence="2">
    <location>
        <begin position="1341"/>
        <end position="1363"/>
    </location>
</feature>